<dbReference type="GO" id="GO:0050918">
    <property type="term" value="P:positive chemotaxis"/>
    <property type="evidence" value="ECO:0007669"/>
    <property type="project" value="TreeGrafter"/>
</dbReference>
<evidence type="ECO:0000256" key="5">
    <source>
        <dbReference type="ARBA" id="ARBA00022475"/>
    </source>
</evidence>
<dbReference type="PANTHER" id="PTHR30034">
    <property type="entry name" value="FLAGELLAR MOTOR SWITCH PROTEIN FLIM"/>
    <property type="match status" value="1"/>
</dbReference>
<evidence type="ECO:0000256" key="10">
    <source>
        <dbReference type="NCBIfam" id="TIGR01397"/>
    </source>
</evidence>
<proteinExistence type="inferred from homology"/>
<evidence type="ECO:0000313" key="14">
    <source>
        <dbReference type="Proteomes" id="UP000727962"/>
    </source>
</evidence>
<comment type="caution">
    <text evidence="13">The sequence shown here is derived from an EMBL/GenBank/DDBJ whole genome shotgun (WGS) entry which is preliminary data.</text>
</comment>
<dbReference type="InterPro" id="IPR028976">
    <property type="entry name" value="CheC-like_sf"/>
</dbReference>
<dbReference type="PANTHER" id="PTHR30034:SF6">
    <property type="entry name" value="YOP PROTEINS TRANSLOCATION PROTEIN Q"/>
    <property type="match status" value="1"/>
</dbReference>
<keyword evidence="8" id="KW-0472">Membrane</keyword>
<evidence type="ECO:0000259" key="12">
    <source>
        <dbReference type="Pfam" id="PF01052"/>
    </source>
</evidence>
<keyword evidence="9" id="KW-0975">Bacterial flagellum</keyword>
<evidence type="ECO:0000256" key="7">
    <source>
        <dbReference type="ARBA" id="ARBA00022779"/>
    </source>
</evidence>
<sequence>MERDVSEILSQGEIEALLSSLSTEGEGAPAAAPGAQTGRGPIGAPQPAGRRMGKAPQAGYEVYDFRRPDKFSKEQLRTLQMLHETFARLAGSSLSAYLRTTVNIDLISLEQVSYEEYLRSINQSVFTILSLPPLSGQAVLEIEFSLVFTVIDRLLGGVGKAISRTVLTDIERPLVKQTVERMFQALKSAWEAVVIVNPGIEGMETSAQFVQVAPPNDIVVTMLFEVRIGSQRNAMSLCIPYLVLKPITAKLSAQKWFSNSSRKLNPAARRMLTYSVNQTSVDCSIRLGSSKIDVRDFVCLQPGDVLRLEQKVDDDLHLLVGEVPKFTGKPALQGKKLVFTVNDTIEE</sequence>
<evidence type="ECO:0000256" key="3">
    <source>
        <dbReference type="ARBA" id="ARBA00011049"/>
    </source>
</evidence>
<dbReference type="Gene3D" id="2.30.330.10">
    <property type="entry name" value="SpoA-like"/>
    <property type="match status" value="1"/>
</dbReference>
<gene>
    <name evidence="13" type="primary">fliM</name>
    <name evidence="13" type="ORF">HYR64_06945</name>
</gene>
<dbReference type="Gene3D" id="3.40.1550.10">
    <property type="entry name" value="CheC-like"/>
    <property type="match status" value="1"/>
</dbReference>
<dbReference type="Pfam" id="PF02154">
    <property type="entry name" value="FliM"/>
    <property type="match status" value="1"/>
</dbReference>
<feature type="compositionally biased region" description="Low complexity" evidence="11">
    <location>
        <begin position="24"/>
        <end position="35"/>
    </location>
</feature>
<dbReference type="GO" id="GO:0009425">
    <property type="term" value="C:bacterial-type flagellum basal body"/>
    <property type="evidence" value="ECO:0007669"/>
    <property type="project" value="UniProtKB-SubCell"/>
</dbReference>
<keyword evidence="13" id="KW-0969">Cilium</keyword>
<dbReference type="GO" id="GO:0005886">
    <property type="term" value="C:plasma membrane"/>
    <property type="evidence" value="ECO:0007669"/>
    <property type="project" value="UniProtKB-SubCell"/>
</dbReference>
<dbReference type="GO" id="GO:0071978">
    <property type="term" value="P:bacterial-type flagellum-dependent swarming motility"/>
    <property type="evidence" value="ECO:0007669"/>
    <property type="project" value="TreeGrafter"/>
</dbReference>
<feature type="domain" description="Flagellar motor switch protein FliN-like C-terminal" evidence="12">
    <location>
        <begin position="276"/>
        <end position="345"/>
    </location>
</feature>
<dbReference type="SUPFAM" id="SSF101801">
    <property type="entry name" value="Surface presentation of antigens (SPOA)"/>
    <property type="match status" value="1"/>
</dbReference>
<evidence type="ECO:0000313" key="13">
    <source>
        <dbReference type="EMBL" id="MBI1756826.1"/>
    </source>
</evidence>
<dbReference type="Proteomes" id="UP000727962">
    <property type="component" value="Unassembled WGS sequence"/>
</dbReference>
<comment type="similarity">
    <text evidence="3">Belongs to the FliM family.</text>
</comment>
<reference evidence="13" key="1">
    <citation type="submission" date="2020-07" db="EMBL/GenBank/DDBJ databases">
        <title>Huge and variable diversity of episymbiotic CPR bacteria and DPANN archaea in groundwater ecosystems.</title>
        <authorList>
            <person name="He C.Y."/>
            <person name="Keren R."/>
            <person name="Whittaker M."/>
            <person name="Farag I.F."/>
            <person name="Doudna J."/>
            <person name="Cate J.H.D."/>
            <person name="Banfield J.F."/>
        </authorList>
    </citation>
    <scope>NUCLEOTIDE SEQUENCE</scope>
    <source>
        <strain evidence="13">NC_groundwater_17_Pr7_B-0.1um_64_12</strain>
    </source>
</reference>
<dbReference type="NCBIfam" id="TIGR01397">
    <property type="entry name" value="fliM_switch"/>
    <property type="match status" value="1"/>
</dbReference>
<dbReference type="InterPro" id="IPR001543">
    <property type="entry name" value="FliN-like_C"/>
</dbReference>
<keyword evidence="6" id="KW-0145">Chemotaxis</keyword>
<keyword evidence="13" id="KW-0966">Cell projection</keyword>
<keyword evidence="5" id="KW-1003">Cell membrane</keyword>
<dbReference type="GO" id="GO:0003774">
    <property type="term" value="F:cytoskeletal motor activity"/>
    <property type="evidence" value="ECO:0007669"/>
    <property type="project" value="InterPro"/>
</dbReference>
<evidence type="ECO:0000256" key="11">
    <source>
        <dbReference type="SAM" id="MobiDB-lite"/>
    </source>
</evidence>
<keyword evidence="7" id="KW-0283">Flagellar rotation</keyword>
<dbReference type="Pfam" id="PF01052">
    <property type="entry name" value="FliMN_C"/>
    <property type="match status" value="1"/>
</dbReference>
<dbReference type="InterPro" id="IPR036429">
    <property type="entry name" value="SpoA-like_sf"/>
</dbReference>
<dbReference type="EMBL" id="JACOSL010000040">
    <property type="protein sequence ID" value="MBI1756826.1"/>
    <property type="molecule type" value="Genomic_DNA"/>
</dbReference>
<evidence type="ECO:0000256" key="9">
    <source>
        <dbReference type="ARBA" id="ARBA00023143"/>
    </source>
</evidence>
<dbReference type="SUPFAM" id="SSF103039">
    <property type="entry name" value="CheC-like"/>
    <property type="match status" value="1"/>
</dbReference>
<accession>A0A931PWN8</accession>
<evidence type="ECO:0000256" key="1">
    <source>
        <dbReference type="ARBA" id="ARBA00004117"/>
    </source>
</evidence>
<dbReference type="AlphaFoldDB" id="A0A931PWN8"/>
<evidence type="ECO:0000256" key="2">
    <source>
        <dbReference type="ARBA" id="ARBA00004202"/>
    </source>
</evidence>
<dbReference type="InterPro" id="IPR001689">
    <property type="entry name" value="Flag_FliM"/>
</dbReference>
<organism evidence="13 14">
    <name type="scientific">Fimbriimonas ginsengisoli</name>
    <dbReference type="NCBI Taxonomy" id="1005039"/>
    <lineage>
        <taxon>Bacteria</taxon>
        <taxon>Bacillati</taxon>
        <taxon>Armatimonadota</taxon>
        <taxon>Fimbriimonadia</taxon>
        <taxon>Fimbriimonadales</taxon>
        <taxon>Fimbriimonadaceae</taxon>
        <taxon>Fimbriimonas</taxon>
    </lineage>
</organism>
<keyword evidence="13" id="KW-0282">Flagellum</keyword>
<protein>
    <recommendedName>
        <fullName evidence="4 10">Flagellar motor switch protein FliM</fullName>
    </recommendedName>
</protein>
<comment type="subcellular location">
    <subcellularLocation>
        <location evidence="1">Bacterial flagellum basal body</location>
    </subcellularLocation>
    <subcellularLocation>
        <location evidence="2">Cell membrane</location>
        <topology evidence="2">Peripheral membrane protein</topology>
    </subcellularLocation>
</comment>
<evidence type="ECO:0000256" key="4">
    <source>
        <dbReference type="ARBA" id="ARBA00021898"/>
    </source>
</evidence>
<dbReference type="PIRSF" id="PIRSF002888">
    <property type="entry name" value="FliM"/>
    <property type="match status" value="1"/>
</dbReference>
<dbReference type="PRINTS" id="PR00955">
    <property type="entry name" value="FLGMOTORFLIM"/>
</dbReference>
<evidence type="ECO:0000256" key="6">
    <source>
        <dbReference type="ARBA" id="ARBA00022500"/>
    </source>
</evidence>
<dbReference type="CDD" id="cd17908">
    <property type="entry name" value="FliM"/>
    <property type="match status" value="1"/>
</dbReference>
<evidence type="ECO:0000256" key="8">
    <source>
        <dbReference type="ARBA" id="ARBA00023136"/>
    </source>
</evidence>
<feature type="region of interest" description="Disordered" evidence="11">
    <location>
        <begin position="22"/>
        <end position="53"/>
    </location>
</feature>
<name>A0A931PWN8_FIMGI</name>